<dbReference type="InterPro" id="IPR029063">
    <property type="entry name" value="SAM-dependent_MTases_sf"/>
</dbReference>
<name>A0A1G2PMJ7_9BACT</name>
<feature type="domain" description="Methyltransferase type 11" evidence="1">
    <location>
        <begin position="51"/>
        <end position="141"/>
    </location>
</feature>
<dbReference type="SUPFAM" id="SSF53335">
    <property type="entry name" value="S-adenosyl-L-methionine-dependent methyltransferases"/>
    <property type="match status" value="1"/>
</dbReference>
<dbReference type="AlphaFoldDB" id="A0A1G2PMJ7"/>
<dbReference type="Proteomes" id="UP000178646">
    <property type="component" value="Unassembled WGS sequence"/>
</dbReference>
<dbReference type="CDD" id="cd02440">
    <property type="entry name" value="AdoMet_MTases"/>
    <property type="match status" value="1"/>
</dbReference>
<dbReference type="GO" id="GO:0008757">
    <property type="term" value="F:S-adenosylmethionine-dependent methyltransferase activity"/>
    <property type="evidence" value="ECO:0007669"/>
    <property type="project" value="InterPro"/>
</dbReference>
<evidence type="ECO:0000313" key="2">
    <source>
        <dbReference type="EMBL" id="OHA49565.1"/>
    </source>
</evidence>
<accession>A0A1G2PMJ7</accession>
<sequence>MSTNKKTTDSYSKYAEQWAMLMRSGENYGHVYVEKPSMYKRLPDLMGKNVLAVGCGTGEECDHLKSLGASNVVGIDASEGLIEYARKSYPDIEFRVMDMENIKLDEKFDFVYSSLVMHYVESWKKALNSISAVMKDDAILLLSTHHPVAYGVKETDTEDESVSLLGYKKSKKNDGYEIIGDYLNTRQVDGVMFGNLNVSYYHRSLESTIKDILESGFQIVDFAEPKAISAVKEKSKRYYEIRDKIPLFMIFALRKEN</sequence>
<dbReference type="Gene3D" id="3.40.50.150">
    <property type="entry name" value="Vaccinia Virus protein VP39"/>
    <property type="match status" value="1"/>
</dbReference>
<dbReference type="Pfam" id="PF08241">
    <property type="entry name" value="Methyltransf_11"/>
    <property type="match status" value="1"/>
</dbReference>
<dbReference type="PANTHER" id="PTHR43861:SF1">
    <property type="entry name" value="TRANS-ACONITATE 2-METHYLTRANSFERASE"/>
    <property type="match status" value="1"/>
</dbReference>
<dbReference type="PANTHER" id="PTHR43861">
    <property type="entry name" value="TRANS-ACONITATE 2-METHYLTRANSFERASE-RELATED"/>
    <property type="match status" value="1"/>
</dbReference>
<comment type="caution">
    <text evidence="2">The sequence shown here is derived from an EMBL/GenBank/DDBJ whole genome shotgun (WGS) entry which is preliminary data.</text>
</comment>
<organism evidence="2 3">
    <name type="scientific">Candidatus Terrybacteria bacterium RIFCSPHIGHO2_02_41_19</name>
    <dbReference type="NCBI Taxonomy" id="1802364"/>
    <lineage>
        <taxon>Bacteria</taxon>
        <taxon>Candidatus Terryibacteriota</taxon>
    </lineage>
</organism>
<protein>
    <recommendedName>
        <fullName evidence="1">Methyltransferase type 11 domain-containing protein</fullName>
    </recommendedName>
</protein>
<evidence type="ECO:0000313" key="3">
    <source>
        <dbReference type="Proteomes" id="UP000178646"/>
    </source>
</evidence>
<evidence type="ECO:0000259" key="1">
    <source>
        <dbReference type="Pfam" id="PF08241"/>
    </source>
</evidence>
<dbReference type="InterPro" id="IPR013216">
    <property type="entry name" value="Methyltransf_11"/>
</dbReference>
<gene>
    <name evidence="2" type="ORF">A2W59_00605</name>
</gene>
<dbReference type="EMBL" id="MHSU01000031">
    <property type="protein sequence ID" value="OHA49565.1"/>
    <property type="molecule type" value="Genomic_DNA"/>
</dbReference>
<reference evidence="2 3" key="1">
    <citation type="journal article" date="2016" name="Nat. Commun.">
        <title>Thousands of microbial genomes shed light on interconnected biogeochemical processes in an aquifer system.</title>
        <authorList>
            <person name="Anantharaman K."/>
            <person name="Brown C.T."/>
            <person name="Hug L.A."/>
            <person name="Sharon I."/>
            <person name="Castelle C.J."/>
            <person name="Probst A.J."/>
            <person name="Thomas B.C."/>
            <person name="Singh A."/>
            <person name="Wilkins M.J."/>
            <person name="Karaoz U."/>
            <person name="Brodie E.L."/>
            <person name="Williams K.H."/>
            <person name="Hubbard S.S."/>
            <person name="Banfield J.F."/>
        </authorList>
    </citation>
    <scope>NUCLEOTIDE SEQUENCE [LARGE SCALE GENOMIC DNA]</scope>
</reference>
<proteinExistence type="predicted"/>